<gene>
    <name evidence="2" type="ORF">BDV23DRAFT_185209</name>
</gene>
<dbReference type="Proteomes" id="UP000326877">
    <property type="component" value="Unassembled WGS sequence"/>
</dbReference>
<dbReference type="OrthoDB" id="4506111at2759"/>
<dbReference type="AlphaFoldDB" id="A0A5N7C3X7"/>
<sequence length="333" mass="37356">MAMSNPSVTPYKSCSKKDIQGSFDPGSPEFQHVEMASGLETGSRPNPNTPVDMTEEPQFYSSRAPLPSRTLANARAALQQLALKSRYDSSYMQLKESDSQSPIGLPTQPPPARIGGQSPRRFSSHNAGLIARYAQANFLPAISFGVDAPMPRWRIEHVHSHLARGKLAPRWVFDAGTVFSRYGWTDDMIYEYAYRWLEDSLGNPLFRRYVRSKILDGHGEDPLPFLPPAPITCYFQSWSDSSGINNDRRYTRPDHEHSLIAGSTAPTQPDFSDQQAAWIYFEPTEGHNEVDVELGQKRPTRALRKASMDEDQPVPLGGVDQCEEAPYYPKYGL</sequence>
<organism evidence="2">
    <name type="scientific">Petromyces alliaceus</name>
    <name type="common">Aspergillus alliaceus</name>
    <dbReference type="NCBI Taxonomy" id="209559"/>
    <lineage>
        <taxon>Eukaryota</taxon>
        <taxon>Fungi</taxon>
        <taxon>Dikarya</taxon>
        <taxon>Ascomycota</taxon>
        <taxon>Pezizomycotina</taxon>
        <taxon>Eurotiomycetes</taxon>
        <taxon>Eurotiomycetidae</taxon>
        <taxon>Eurotiales</taxon>
        <taxon>Aspergillaceae</taxon>
        <taxon>Aspergillus</taxon>
        <taxon>Aspergillus subgen. Circumdati</taxon>
    </lineage>
</organism>
<accession>A0A5N7C3X7</accession>
<proteinExistence type="predicted"/>
<evidence type="ECO:0000313" key="2">
    <source>
        <dbReference type="EMBL" id="KAE8388578.1"/>
    </source>
</evidence>
<name>A0A5N7C3X7_PETAA</name>
<feature type="region of interest" description="Disordered" evidence="1">
    <location>
        <begin position="1"/>
        <end position="55"/>
    </location>
</feature>
<dbReference type="EMBL" id="ML735276">
    <property type="protein sequence ID" value="KAE8388578.1"/>
    <property type="molecule type" value="Genomic_DNA"/>
</dbReference>
<protein>
    <submittedName>
        <fullName evidence="2">Uncharacterized protein</fullName>
    </submittedName>
</protein>
<reference evidence="2" key="1">
    <citation type="submission" date="2019-04" db="EMBL/GenBank/DDBJ databases">
        <title>Friends and foes A comparative genomics studyof 23 Aspergillus species from section Flavi.</title>
        <authorList>
            <consortium name="DOE Joint Genome Institute"/>
            <person name="Kjaerbolling I."/>
            <person name="Vesth T."/>
            <person name="Frisvad J.C."/>
            <person name="Nybo J.L."/>
            <person name="Theobald S."/>
            <person name="Kildgaard S."/>
            <person name="Isbrandt T."/>
            <person name="Kuo A."/>
            <person name="Sato A."/>
            <person name="Lyhne E.K."/>
            <person name="Kogle M.E."/>
            <person name="Wiebenga A."/>
            <person name="Kun R.S."/>
            <person name="Lubbers R.J."/>
            <person name="Makela M.R."/>
            <person name="Barry K."/>
            <person name="Chovatia M."/>
            <person name="Clum A."/>
            <person name="Daum C."/>
            <person name="Haridas S."/>
            <person name="He G."/>
            <person name="LaButti K."/>
            <person name="Lipzen A."/>
            <person name="Mondo S."/>
            <person name="Riley R."/>
            <person name="Salamov A."/>
            <person name="Simmons B.A."/>
            <person name="Magnuson J.K."/>
            <person name="Henrissat B."/>
            <person name="Mortensen U.H."/>
            <person name="Larsen T.O."/>
            <person name="Devries R.P."/>
            <person name="Grigoriev I.V."/>
            <person name="Machida M."/>
            <person name="Baker S.E."/>
            <person name="Andersen M.R."/>
        </authorList>
    </citation>
    <scope>NUCLEOTIDE SEQUENCE [LARGE SCALE GENOMIC DNA]</scope>
    <source>
        <strain evidence="2">IBT 14317</strain>
    </source>
</reference>
<feature type="compositionally biased region" description="Polar residues" evidence="1">
    <location>
        <begin position="1"/>
        <end position="12"/>
    </location>
</feature>
<evidence type="ECO:0000256" key="1">
    <source>
        <dbReference type="SAM" id="MobiDB-lite"/>
    </source>
</evidence>